<dbReference type="AlphaFoldDB" id="A0A9P4Q816"/>
<evidence type="ECO:0000259" key="14">
    <source>
        <dbReference type="SMART" id="SM01217"/>
    </source>
</evidence>
<evidence type="ECO:0000256" key="4">
    <source>
        <dbReference type="ARBA" id="ARBA00012744"/>
    </source>
</evidence>
<reference evidence="15" key="1">
    <citation type="journal article" date="2020" name="Stud. Mycol.">
        <title>101 Dothideomycetes genomes: a test case for predicting lifestyles and emergence of pathogens.</title>
        <authorList>
            <person name="Haridas S."/>
            <person name="Albert R."/>
            <person name="Binder M."/>
            <person name="Bloem J."/>
            <person name="Labutti K."/>
            <person name="Salamov A."/>
            <person name="Andreopoulos B."/>
            <person name="Baker S."/>
            <person name="Barry K."/>
            <person name="Bills G."/>
            <person name="Bluhm B."/>
            <person name="Cannon C."/>
            <person name="Castanera R."/>
            <person name="Culley D."/>
            <person name="Daum C."/>
            <person name="Ezra D."/>
            <person name="Gonzalez J."/>
            <person name="Henrissat B."/>
            <person name="Kuo A."/>
            <person name="Liang C."/>
            <person name="Lipzen A."/>
            <person name="Lutzoni F."/>
            <person name="Magnuson J."/>
            <person name="Mondo S."/>
            <person name="Nolan M."/>
            <person name="Ohm R."/>
            <person name="Pangilinan J."/>
            <person name="Park H.-J."/>
            <person name="Ramirez L."/>
            <person name="Alfaro M."/>
            <person name="Sun H."/>
            <person name="Tritt A."/>
            <person name="Yoshinaga Y."/>
            <person name="Zwiers L.-H."/>
            <person name="Turgeon B."/>
            <person name="Goodwin S."/>
            <person name="Spatafora J."/>
            <person name="Crous P."/>
            <person name="Grigoriev I."/>
        </authorList>
    </citation>
    <scope>NUCLEOTIDE SEQUENCE</scope>
    <source>
        <strain evidence="15">CBS 116435</strain>
    </source>
</reference>
<evidence type="ECO:0000256" key="13">
    <source>
        <dbReference type="SAM" id="SignalP"/>
    </source>
</evidence>
<keyword evidence="16" id="KW-1185">Reference proteome</keyword>
<comment type="pathway">
    <text evidence="2 11">Glycan metabolism; cellulose degradation.</text>
</comment>
<dbReference type="EC" id="3.2.1.21" evidence="4 11"/>
<sequence>MKVKAVVAAALPLVAAQNSTNSTGPSSPSDPLWGASSPPKYPSPWGEGLGDWESAYSQAATFVSGLTLLEKVNLTTGVGWQSEKCVGNVGSIPRLGFKSLCMQDSPLGVRFADFVSAFESGVTAAATWDRKRIYERGVAMGTEHRLKGVDVQLGPVVGPLGRSPEGGRNWEGFSPDPVLSAVAVEQSVKGIQSAGIMACTKHYILNEQEHFRQGPPPSSLTAAISSNIDDVTMHELYLWPFAEAVRAGTASIMCSYNQINNSYGCQNSYTQNYLLKNELGFQGFIMSDWGAHHSGVGSALAGMDMSMPGDIGFNSGNSFWGANLTASVLNGSVPTWRLDDMTIRIVAGWYYVDREGNQVDDAPNFSSWTKDTYGFQHPYAMEGYTQVNYHVDATQDHGKGIRERAAAGTVLLKNNGILPLSGTEKLTSVFGSDAGENQYGPNGCPDHGCDNGTLAMGWGSGTADFPYLVTPLEAIKARVIGSGHGFIESVIDDYAYTQVTALARRTAQVNNSVCIAFANSDSGEGYIVVDGNEGDRNNLTLWHNGNYLIENITAECPNTIVVLHTVGPVLVDSFYQNPNVSAIIWAGLPGQQSGNSIADVLYGDVNPGGKTPFTWGPTRESYGTDLIYEPNNGVNAPQDDFEEGVFIDYRAFDRAGIDPIYEFGFGLSYTTFEYSNLQIQAVGASAYQPASGNTPSAPTYGTVSNRTADYLCPEGFHFVYGYIYPCLNSTSLVDATQDPQYGINHTYPDGAYDSSPQPRVPAGGAPGGNPRLWDVLFRVTATVTNNGSVAGDEVAQLYVSLGGPNDPKVVLRNFDRIGIQPGASETFTAEITRKDLSNWDPVSQDWYISNYPKTAYVGSSSRKLPLSGQLVISGSSGTPPPSYSSTSSSSPPAGYSSSSTLASSYASVSSTSTSHGPPGYSPTSYGSPGGGHHGPPSRRGPYRYAQK</sequence>
<evidence type="ECO:0000256" key="8">
    <source>
        <dbReference type="ARBA" id="ARBA00023277"/>
    </source>
</evidence>
<comment type="catalytic activity">
    <reaction evidence="1 11">
        <text>Hydrolysis of terminal, non-reducing beta-D-glucosyl residues with release of beta-D-glucose.</text>
        <dbReference type="EC" id="3.2.1.21"/>
    </reaction>
</comment>
<dbReference type="PROSITE" id="PS00775">
    <property type="entry name" value="GLYCOSYL_HYDROL_F3"/>
    <property type="match status" value="1"/>
</dbReference>
<dbReference type="Pfam" id="PF14310">
    <property type="entry name" value="Fn3-like"/>
    <property type="match status" value="1"/>
</dbReference>
<keyword evidence="10 11" id="KW-0624">Polysaccharide degradation</keyword>
<evidence type="ECO:0000256" key="11">
    <source>
        <dbReference type="RuleBase" id="RU361161"/>
    </source>
</evidence>
<dbReference type="PRINTS" id="PR00133">
    <property type="entry name" value="GLHYDRLASE3"/>
</dbReference>
<evidence type="ECO:0000256" key="12">
    <source>
        <dbReference type="SAM" id="MobiDB-lite"/>
    </source>
</evidence>
<dbReference type="FunFam" id="3.40.50.1700:FF:000003">
    <property type="entry name" value="Probable beta-glucosidase"/>
    <property type="match status" value="1"/>
</dbReference>
<dbReference type="GO" id="GO:0009251">
    <property type="term" value="P:glucan catabolic process"/>
    <property type="evidence" value="ECO:0007669"/>
    <property type="project" value="TreeGrafter"/>
</dbReference>
<evidence type="ECO:0000313" key="15">
    <source>
        <dbReference type="EMBL" id="KAF2721195.1"/>
    </source>
</evidence>
<dbReference type="Proteomes" id="UP000799441">
    <property type="component" value="Unassembled WGS sequence"/>
</dbReference>
<evidence type="ECO:0000256" key="10">
    <source>
        <dbReference type="ARBA" id="ARBA00023326"/>
    </source>
</evidence>
<protein>
    <recommendedName>
        <fullName evidence="4 11">beta-glucosidase</fullName>
        <ecNumber evidence="4 11">3.2.1.21</ecNumber>
    </recommendedName>
</protein>
<gene>
    <name evidence="15" type="ORF">K431DRAFT_74063</name>
</gene>
<feature type="region of interest" description="Disordered" evidence="12">
    <location>
        <begin position="871"/>
        <end position="947"/>
    </location>
</feature>
<feature type="chain" id="PRO_5040288711" description="beta-glucosidase" evidence="13">
    <location>
        <begin position="17"/>
        <end position="947"/>
    </location>
</feature>
<dbReference type="Pfam" id="PF00933">
    <property type="entry name" value="Glyco_hydro_3"/>
    <property type="match status" value="1"/>
</dbReference>
<evidence type="ECO:0000256" key="6">
    <source>
        <dbReference type="ARBA" id="ARBA00022801"/>
    </source>
</evidence>
<dbReference type="InterPro" id="IPR050288">
    <property type="entry name" value="Cellulose_deg_GH3"/>
</dbReference>
<keyword evidence="6 11" id="KW-0378">Hydrolase</keyword>
<comment type="caution">
    <text evidence="15">The sequence shown here is derived from an EMBL/GenBank/DDBJ whole genome shotgun (WGS) entry which is preliminary data.</text>
</comment>
<name>A0A9P4Q816_9PEZI</name>
<feature type="domain" description="Fibronectin type III-like" evidence="14">
    <location>
        <begin position="793"/>
        <end position="861"/>
    </location>
</feature>
<dbReference type="Gene3D" id="3.40.50.1700">
    <property type="entry name" value="Glycoside hydrolase family 3 C-terminal domain"/>
    <property type="match status" value="1"/>
</dbReference>
<dbReference type="EMBL" id="MU003792">
    <property type="protein sequence ID" value="KAF2721195.1"/>
    <property type="molecule type" value="Genomic_DNA"/>
</dbReference>
<proteinExistence type="inferred from homology"/>
<keyword evidence="8 11" id="KW-0119">Carbohydrate metabolism</keyword>
<dbReference type="Gene3D" id="3.20.20.300">
    <property type="entry name" value="Glycoside hydrolase, family 3, N-terminal domain"/>
    <property type="match status" value="1"/>
</dbReference>
<evidence type="ECO:0000256" key="3">
    <source>
        <dbReference type="ARBA" id="ARBA00005336"/>
    </source>
</evidence>
<evidence type="ECO:0000313" key="16">
    <source>
        <dbReference type="Proteomes" id="UP000799441"/>
    </source>
</evidence>
<dbReference type="InterPro" id="IPR002772">
    <property type="entry name" value="Glyco_hydro_3_C"/>
</dbReference>
<dbReference type="PANTHER" id="PTHR42715:SF29">
    <property type="entry name" value="BETA-GLUCOSIDASE A-RELATED"/>
    <property type="match status" value="1"/>
</dbReference>
<dbReference type="InterPro" id="IPR036881">
    <property type="entry name" value="Glyco_hydro_3_C_sf"/>
</dbReference>
<evidence type="ECO:0000256" key="2">
    <source>
        <dbReference type="ARBA" id="ARBA00004987"/>
    </source>
</evidence>
<dbReference type="SUPFAM" id="SSF52279">
    <property type="entry name" value="Beta-D-glucan exohydrolase, C-terminal domain"/>
    <property type="match status" value="1"/>
</dbReference>
<keyword evidence="7" id="KW-0325">Glycoprotein</keyword>
<dbReference type="Gene3D" id="2.60.40.10">
    <property type="entry name" value="Immunoglobulins"/>
    <property type="match status" value="1"/>
</dbReference>
<dbReference type="SMART" id="SM01217">
    <property type="entry name" value="Fn3_like"/>
    <property type="match status" value="1"/>
</dbReference>
<dbReference type="InterPro" id="IPR001764">
    <property type="entry name" value="Glyco_hydro_3_N"/>
</dbReference>
<feature type="compositionally biased region" description="Low complexity" evidence="12">
    <location>
        <begin position="18"/>
        <end position="29"/>
    </location>
</feature>
<dbReference type="FunFam" id="2.60.40.10:FF:001391">
    <property type="entry name" value="Beta-glucosidase"/>
    <property type="match status" value="1"/>
</dbReference>
<dbReference type="InterPro" id="IPR013783">
    <property type="entry name" value="Ig-like_fold"/>
</dbReference>
<evidence type="ECO:0000256" key="5">
    <source>
        <dbReference type="ARBA" id="ARBA00022729"/>
    </source>
</evidence>
<dbReference type="PANTHER" id="PTHR42715">
    <property type="entry name" value="BETA-GLUCOSIDASE"/>
    <property type="match status" value="1"/>
</dbReference>
<dbReference type="FunFam" id="3.20.20.300:FF:000002">
    <property type="entry name" value="Probable beta-glucosidase"/>
    <property type="match status" value="1"/>
</dbReference>
<dbReference type="SUPFAM" id="SSF51445">
    <property type="entry name" value="(Trans)glycosidases"/>
    <property type="match status" value="1"/>
</dbReference>
<evidence type="ECO:0000256" key="7">
    <source>
        <dbReference type="ARBA" id="ARBA00023180"/>
    </source>
</evidence>
<organism evidence="15 16">
    <name type="scientific">Polychaeton citri CBS 116435</name>
    <dbReference type="NCBI Taxonomy" id="1314669"/>
    <lineage>
        <taxon>Eukaryota</taxon>
        <taxon>Fungi</taxon>
        <taxon>Dikarya</taxon>
        <taxon>Ascomycota</taxon>
        <taxon>Pezizomycotina</taxon>
        <taxon>Dothideomycetes</taxon>
        <taxon>Dothideomycetidae</taxon>
        <taxon>Capnodiales</taxon>
        <taxon>Capnodiaceae</taxon>
        <taxon>Polychaeton</taxon>
    </lineage>
</organism>
<dbReference type="InterPro" id="IPR017853">
    <property type="entry name" value="GH"/>
</dbReference>
<feature type="region of interest" description="Disordered" evidence="12">
    <location>
        <begin position="18"/>
        <end position="39"/>
    </location>
</feature>
<keyword evidence="9 11" id="KW-0326">Glycosidase</keyword>
<accession>A0A9P4Q816</accession>
<keyword evidence="5 13" id="KW-0732">Signal</keyword>
<evidence type="ECO:0000256" key="1">
    <source>
        <dbReference type="ARBA" id="ARBA00000448"/>
    </source>
</evidence>
<evidence type="ECO:0000256" key="9">
    <source>
        <dbReference type="ARBA" id="ARBA00023295"/>
    </source>
</evidence>
<dbReference type="GO" id="GO:0008422">
    <property type="term" value="F:beta-glucosidase activity"/>
    <property type="evidence" value="ECO:0007669"/>
    <property type="project" value="UniProtKB-EC"/>
</dbReference>
<dbReference type="OrthoDB" id="416222at2759"/>
<dbReference type="Pfam" id="PF01915">
    <property type="entry name" value="Glyco_hydro_3_C"/>
    <property type="match status" value="1"/>
</dbReference>
<feature type="compositionally biased region" description="Low complexity" evidence="12">
    <location>
        <begin position="937"/>
        <end position="947"/>
    </location>
</feature>
<dbReference type="InterPro" id="IPR036962">
    <property type="entry name" value="Glyco_hydro_3_N_sf"/>
</dbReference>
<comment type="similarity">
    <text evidence="3 11">Belongs to the glycosyl hydrolase 3 family.</text>
</comment>
<dbReference type="InterPro" id="IPR019800">
    <property type="entry name" value="Glyco_hydro_3_AS"/>
</dbReference>
<dbReference type="InterPro" id="IPR026891">
    <property type="entry name" value="Fn3-like"/>
</dbReference>
<feature type="compositionally biased region" description="Low complexity" evidence="12">
    <location>
        <begin position="873"/>
        <end position="926"/>
    </location>
</feature>
<feature type="signal peptide" evidence="13">
    <location>
        <begin position="1"/>
        <end position="16"/>
    </location>
</feature>